<evidence type="ECO:0000313" key="1">
    <source>
        <dbReference type="EMBL" id="GAJ07503.1"/>
    </source>
</evidence>
<accession>X1TQB3</accession>
<dbReference type="EMBL" id="BARW01030583">
    <property type="protein sequence ID" value="GAJ07503.1"/>
    <property type="molecule type" value="Genomic_DNA"/>
</dbReference>
<sequence length="60" mass="6778">MGGHSFVPAYIFEHTNSTQRVLFAGTWYDVLFNSTHEHEQLNIGHNPNVDSDIFTINNSG</sequence>
<name>X1TQB3_9ZZZZ</name>
<dbReference type="AlphaFoldDB" id="X1TQB3"/>
<comment type="caution">
    <text evidence="1">The sequence shown here is derived from an EMBL/GenBank/DDBJ whole genome shotgun (WGS) entry which is preliminary data.</text>
</comment>
<proteinExistence type="predicted"/>
<gene>
    <name evidence="1" type="ORF">S12H4_48859</name>
</gene>
<reference evidence="1" key="1">
    <citation type="journal article" date="2014" name="Front. Microbiol.">
        <title>High frequency of phylogenetically diverse reductive dehalogenase-homologous genes in deep subseafloor sedimentary metagenomes.</title>
        <authorList>
            <person name="Kawai M."/>
            <person name="Futagami T."/>
            <person name="Toyoda A."/>
            <person name="Takaki Y."/>
            <person name="Nishi S."/>
            <person name="Hori S."/>
            <person name="Arai W."/>
            <person name="Tsubouchi T."/>
            <person name="Morono Y."/>
            <person name="Uchiyama I."/>
            <person name="Ito T."/>
            <person name="Fujiyama A."/>
            <person name="Inagaki F."/>
            <person name="Takami H."/>
        </authorList>
    </citation>
    <scope>NUCLEOTIDE SEQUENCE</scope>
    <source>
        <strain evidence="1">Expedition CK06-06</strain>
    </source>
</reference>
<protein>
    <submittedName>
        <fullName evidence="1">Uncharacterized protein</fullName>
    </submittedName>
</protein>
<feature type="non-terminal residue" evidence="1">
    <location>
        <position position="60"/>
    </location>
</feature>
<organism evidence="1">
    <name type="scientific">marine sediment metagenome</name>
    <dbReference type="NCBI Taxonomy" id="412755"/>
    <lineage>
        <taxon>unclassified sequences</taxon>
        <taxon>metagenomes</taxon>
        <taxon>ecological metagenomes</taxon>
    </lineage>
</organism>